<accession>A0A5C6BYN9</accession>
<evidence type="ECO:0000313" key="3">
    <source>
        <dbReference type="Proteomes" id="UP000319908"/>
    </source>
</evidence>
<keyword evidence="1" id="KW-0812">Transmembrane</keyword>
<feature type="transmembrane region" description="Helical" evidence="1">
    <location>
        <begin position="18"/>
        <end position="37"/>
    </location>
</feature>
<keyword evidence="3" id="KW-1185">Reference proteome</keyword>
<sequence>MLRGVTALNHLDLPIRAVAGRLLQFIYSIPFLVSFAVELS</sequence>
<keyword evidence="1" id="KW-0472">Membrane</keyword>
<organism evidence="2 3">
    <name type="scientific">Allorhodopirellula heiligendammensis</name>
    <dbReference type="NCBI Taxonomy" id="2714739"/>
    <lineage>
        <taxon>Bacteria</taxon>
        <taxon>Pseudomonadati</taxon>
        <taxon>Planctomycetota</taxon>
        <taxon>Planctomycetia</taxon>
        <taxon>Pirellulales</taxon>
        <taxon>Pirellulaceae</taxon>
        <taxon>Allorhodopirellula</taxon>
    </lineage>
</organism>
<keyword evidence="1" id="KW-1133">Transmembrane helix</keyword>
<name>A0A5C6BYN9_9BACT</name>
<gene>
    <name evidence="2" type="ORF">Poly21_42540</name>
</gene>
<protein>
    <submittedName>
        <fullName evidence="2">Uncharacterized protein</fullName>
    </submittedName>
</protein>
<reference evidence="2 3" key="1">
    <citation type="journal article" date="2020" name="Antonie Van Leeuwenhoek">
        <title>Rhodopirellula heiligendammensis sp. nov., Rhodopirellula pilleata sp. nov., and Rhodopirellula solitaria sp. nov. isolated from natural or artificial marine surfaces in Northern Germany and California, USA, and emended description of the genus Rhodopirellula.</title>
        <authorList>
            <person name="Kallscheuer N."/>
            <person name="Wiegand S."/>
            <person name="Jogler M."/>
            <person name="Boedeker C."/>
            <person name="Peeters S.H."/>
            <person name="Rast P."/>
            <person name="Heuer A."/>
            <person name="Jetten M.S.M."/>
            <person name="Rohde M."/>
            <person name="Jogler C."/>
        </authorList>
    </citation>
    <scope>NUCLEOTIDE SEQUENCE [LARGE SCALE GENOMIC DNA]</scope>
    <source>
        <strain evidence="2 3">Poly21</strain>
    </source>
</reference>
<dbReference type="AlphaFoldDB" id="A0A5C6BYN9"/>
<evidence type="ECO:0000256" key="1">
    <source>
        <dbReference type="SAM" id="Phobius"/>
    </source>
</evidence>
<proteinExistence type="predicted"/>
<dbReference type="Proteomes" id="UP000319908">
    <property type="component" value="Unassembled WGS sequence"/>
</dbReference>
<dbReference type="EMBL" id="SJPU01000002">
    <property type="protein sequence ID" value="TWU17045.1"/>
    <property type="molecule type" value="Genomic_DNA"/>
</dbReference>
<evidence type="ECO:0000313" key="2">
    <source>
        <dbReference type="EMBL" id="TWU17045.1"/>
    </source>
</evidence>
<comment type="caution">
    <text evidence="2">The sequence shown here is derived from an EMBL/GenBank/DDBJ whole genome shotgun (WGS) entry which is preliminary data.</text>
</comment>